<dbReference type="InterPro" id="IPR017972">
    <property type="entry name" value="Cyt_P450_CS"/>
</dbReference>
<keyword evidence="7 9" id="KW-0503">Monooxygenase</keyword>
<dbReference type="InterPro" id="IPR001128">
    <property type="entry name" value="Cyt_P450"/>
</dbReference>
<evidence type="ECO:0000313" key="11">
    <source>
        <dbReference type="Proteomes" id="UP000184188"/>
    </source>
</evidence>
<evidence type="ECO:0000256" key="2">
    <source>
        <dbReference type="ARBA" id="ARBA00010617"/>
    </source>
</evidence>
<evidence type="ECO:0000256" key="9">
    <source>
        <dbReference type="RuleBase" id="RU000461"/>
    </source>
</evidence>
<keyword evidence="3 8" id="KW-0349">Heme</keyword>
<dbReference type="PRINTS" id="PR00465">
    <property type="entry name" value="EP450IV"/>
</dbReference>
<dbReference type="AlphaFoldDB" id="A0A1L9SI66"/>
<dbReference type="EMBL" id="KV878342">
    <property type="protein sequence ID" value="OJJ46793.1"/>
    <property type="molecule type" value="Genomic_DNA"/>
</dbReference>
<comment type="cofactor">
    <cofactor evidence="1 8">
        <name>heme</name>
        <dbReference type="ChEBI" id="CHEBI:30413"/>
    </cofactor>
</comment>
<keyword evidence="11" id="KW-1185">Reference proteome</keyword>
<proteinExistence type="inferred from homology"/>
<dbReference type="CDD" id="cd11062">
    <property type="entry name" value="CYP58-like"/>
    <property type="match status" value="1"/>
</dbReference>
<dbReference type="PANTHER" id="PTHR24305">
    <property type="entry name" value="CYTOCHROME P450"/>
    <property type="match status" value="1"/>
</dbReference>
<dbReference type="InterPro" id="IPR036396">
    <property type="entry name" value="Cyt_P450_sf"/>
</dbReference>
<dbReference type="GO" id="GO:0016705">
    <property type="term" value="F:oxidoreductase activity, acting on paired donors, with incorporation or reduction of molecular oxygen"/>
    <property type="evidence" value="ECO:0007669"/>
    <property type="project" value="InterPro"/>
</dbReference>
<organism evidence="10 11">
    <name type="scientific">Penicilliopsis zonata CBS 506.65</name>
    <dbReference type="NCBI Taxonomy" id="1073090"/>
    <lineage>
        <taxon>Eukaryota</taxon>
        <taxon>Fungi</taxon>
        <taxon>Dikarya</taxon>
        <taxon>Ascomycota</taxon>
        <taxon>Pezizomycotina</taxon>
        <taxon>Eurotiomycetes</taxon>
        <taxon>Eurotiomycetidae</taxon>
        <taxon>Eurotiales</taxon>
        <taxon>Aspergillaceae</taxon>
        <taxon>Penicilliopsis</taxon>
    </lineage>
</organism>
<comment type="similarity">
    <text evidence="2 9">Belongs to the cytochrome P450 family.</text>
</comment>
<dbReference type="Proteomes" id="UP000184188">
    <property type="component" value="Unassembled WGS sequence"/>
</dbReference>
<dbReference type="GO" id="GO:0020037">
    <property type="term" value="F:heme binding"/>
    <property type="evidence" value="ECO:0007669"/>
    <property type="project" value="InterPro"/>
</dbReference>
<evidence type="ECO:0000256" key="6">
    <source>
        <dbReference type="ARBA" id="ARBA00023004"/>
    </source>
</evidence>
<evidence type="ECO:0000256" key="1">
    <source>
        <dbReference type="ARBA" id="ARBA00001971"/>
    </source>
</evidence>
<feature type="binding site" description="axial binding residue" evidence="8">
    <location>
        <position position="443"/>
    </location>
    <ligand>
        <name>heme</name>
        <dbReference type="ChEBI" id="CHEBI:30413"/>
    </ligand>
    <ligandPart>
        <name>Fe</name>
        <dbReference type="ChEBI" id="CHEBI:18248"/>
    </ligandPart>
</feature>
<dbReference type="SUPFAM" id="SSF48264">
    <property type="entry name" value="Cytochrome P450"/>
    <property type="match status" value="1"/>
</dbReference>
<sequence>MYLIILTALIGCTITQAIYRLYFHPLHTFPGPKIAAATFLYQFFYDAVLGGRYIWEVEKMHEKYGPIVRINPRDLHIKDSHYFDTIYRIPKQEKDAPSAAIFMSPYSMISTISHNQHRTRRAMLNNFFSKQAVVKLEPRIQAQVNKLIERLEIASRQPGNTPVRVHDAFADLTIDVITEYTYGESMGCLDDPDETNSMSEAVEGFGVLVHLMWFLPGLVKLFRATPLSVIERFQPKAAKLFGVKRMISNRSIAILQKKTPGDDSNEDKPPQTVFEALTAPSVPAEEKTLPRLEDESFVVLIAGMGTTMKVLTLGALHLAHNKALARTLREELRQVMPEPSSRPSCAQLEKLPYLTGVINESLRLSHPLLFRMARVSPVDPLVYGKYVIPPGTPISESSYFVHMDPSLFPDPDSFDPDRWIRASEQGFSLTSFLVPFSKGSRQCLGIKWVHSETLYENKCLSYSLAYAELYLTFAAVFRRFDLDLVETSIGDLRITRDLGGGFPENKKFQVFASVREVS</sequence>
<evidence type="ECO:0000256" key="8">
    <source>
        <dbReference type="PIRSR" id="PIRSR602403-1"/>
    </source>
</evidence>
<dbReference type="InterPro" id="IPR002403">
    <property type="entry name" value="Cyt_P450_E_grp-IV"/>
</dbReference>
<name>A0A1L9SI66_9EURO</name>
<dbReference type="GeneID" id="34611326"/>
<dbReference type="RefSeq" id="XP_022581303.1">
    <property type="nucleotide sequence ID" value="XM_022724861.1"/>
</dbReference>
<accession>A0A1L9SI66</accession>
<evidence type="ECO:0000256" key="5">
    <source>
        <dbReference type="ARBA" id="ARBA00023002"/>
    </source>
</evidence>
<keyword evidence="4 8" id="KW-0479">Metal-binding</keyword>
<protein>
    <recommendedName>
        <fullName evidence="12">Cytochrome P450</fullName>
    </recommendedName>
</protein>
<dbReference type="PROSITE" id="PS00086">
    <property type="entry name" value="CYTOCHROME_P450"/>
    <property type="match status" value="1"/>
</dbReference>
<evidence type="ECO:0000256" key="7">
    <source>
        <dbReference type="ARBA" id="ARBA00023033"/>
    </source>
</evidence>
<dbReference type="Pfam" id="PF00067">
    <property type="entry name" value="p450"/>
    <property type="match status" value="1"/>
</dbReference>
<dbReference type="InterPro" id="IPR050121">
    <property type="entry name" value="Cytochrome_P450_monoxygenase"/>
</dbReference>
<reference evidence="11" key="1">
    <citation type="journal article" date="2017" name="Genome Biol.">
        <title>Comparative genomics reveals high biological diversity and specific adaptations in the industrially and medically important fungal genus Aspergillus.</title>
        <authorList>
            <person name="de Vries R.P."/>
            <person name="Riley R."/>
            <person name="Wiebenga A."/>
            <person name="Aguilar-Osorio G."/>
            <person name="Amillis S."/>
            <person name="Uchima C.A."/>
            <person name="Anderluh G."/>
            <person name="Asadollahi M."/>
            <person name="Askin M."/>
            <person name="Barry K."/>
            <person name="Battaglia E."/>
            <person name="Bayram O."/>
            <person name="Benocci T."/>
            <person name="Braus-Stromeyer S.A."/>
            <person name="Caldana C."/>
            <person name="Canovas D."/>
            <person name="Cerqueira G.C."/>
            <person name="Chen F."/>
            <person name="Chen W."/>
            <person name="Choi C."/>
            <person name="Clum A."/>
            <person name="Dos Santos R.A."/>
            <person name="Damasio A.R."/>
            <person name="Diallinas G."/>
            <person name="Emri T."/>
            <person name="Fekete E."/>
            <person name="Flipphi M."/>
            <person name="Freyberg S."/>
            <person name="Gallo A."/>
            <person name="Gournas C."/>
            <person name="Habgood R."/>
            <person name="Hainaut M."/>
            <person name="Harispe M.L."/>
            <person name="Henrissat B."/>
            <person name="Hilden K.S."/>
            <person name="Hope R."/>
            <person name="Hossain A."/>
            <person name="Karabika E."/>
            <person name="Karaffa L."/>
            <person name="Karanyi Z."/>
            <person name="Krasevec N."/>
            <person name="Kuo A."/>
            <person name="Kusch H."/>
            <person name="LaButti K."/>
            <person name="Lagendijk E.L."/>
            <person name="Lapidus A."/>
            <person name="Levasseur A."/>
            <person name="Lindquist E."/>
            <person name="Lipzen A."/>
            <person name="Logrieco A.F."/>
            <person name="MacCabe A."/>
            <person name="Maekelae M.R."/>
            <person name="Malavazi I."/>
            <person name="Melin P."/>
            <person name="Meyer V."/>
            <person name="Mielnichuk N."/>
            <person name="Miskei M."/>
            <person name="Molnar A.P."/>
            <person name="Mule G."/>
            <person name="Ngan C.Y."/>
            <person name="Orejas M."/>
            <person name="Orosz E."/>
            <person name="Ouedraogo J.P."/>
            <person name="Overkamp K.M."/>
            <person name="Park H.-S."/>
            <person name="Perrone G."/>
            <person name="Piumi F."/>
            <person name="Punt P.J."/>
            <person name="Ram A.F."/>
            <person name="Ramon A."/>
            <person name="Rauscher S."/>
            <person name="Record E."/>
            <person name="Riano-Pachon D.M."/>
            <person name="Robert V."/>
            <person name="Roehrig J."/>
            <person name="Ruller R."/>
            <person name="Salamov A."/>
            <person name="Salih N.S."/>
            <person name="Samson R.A."/>
            <person name="Sandor E."/>
            <person name="Sanguinetti M."/>
            <person name="Schuetze T."/>
            <person name="Sepcic K."/>
            <person name="Shelest E."/>
            <person name="Sherlock G."/>
            <person name="Sophianopoulou V."/>
            <person name="Squina F.M."/>
            <person name="Sun H."/>
            <person name="Susca A."/>
            <person name="Todd R.B."/>
            <person name="Tsang A."/>
            <person name="Unkles S.E."/>
            <person name="van de Wiele N."/>
            <person name="van Rossen-Uffink D."/>
            <person name="Oliveira J.V."/>
            <person name="Vesth T.C."/>
            <person name="Visser J."/>
            <person name="Yu J.-H."/>
            <person name="Zhou M."/>
            <person name="Andersen M.R."/>
            <person name="Archer D.B."/>
            <person name="Baker S.E."/>
            <person name="Benoit I."/>
            <person name="Brakhage A.A."/>
            <person name="Braus G.H."/>
            <person name="Fischer R."/>
            <person name="Frisvad J.C."/>
            <person name="Goldman G.H."/>
            <person name="Houbraken J."/>
            <person name="Oakley B."/>
            <person name="Pocsi I."/>
            <person name="Scazzocchio C."/>
            <person name="Seiboth B."/>
            <person name="vanKuyk P.A."/>
            <person name="Wortman J."/>
            <person name="Dyer P.S."/>
            <person name="Grigoriev I.V."/>
        </authorList>
    </citation>
    <scope>NUCLEOTIDE SEQUENCE [LARGE SCALE GENOMIC DNA]</scope>
    <source>
        <strain evidence="11">CBS 506.65</strain>
    </source>
</reference>
<dbReference type="PANTHER" id="PTHR24305:SF157">
    <property type="entry name" value="N-ACETYLTRYPTOPHAN 6-HYDROXYLASE IVOC-RELATED"/>
    <property type="match status" value="1"/>
</dbReference>
<dbReference type="Gene3D" id="1.10.630.10">
    <property type="entry name" value="Cytochrome P450"/>
    <property type="match status" value="1"/>
</dbReference>
<gene>
    <name evidence="10" type="ORF">ASPZODRAFT_142587</name>
</gene>
<dbReference type="VEuPathDB" id="FungiDB:ASPZODRAFT_142587"/>
<keyword evidence="6 8" id="KW-0408">Iron</keyword>
<dbReference type="OrthoDB" id="3945418at2759"/>
<dbReference type="GO" id="GO:0005506">
    <property type="term" value="F:iron ion binding"/>
    <property type="evidence" value="ECO:0007669"/>
    <property type="project" value="InterPro"/>
</dbReference>
<evidence type="ECO:0000256" key="3">
    <source>
        <dbReference type="ARBA" id="ARBA00022617"/>
    </source>
</evidence>
<dbReference type="STRING" id="1073090.A0A1L9SI66"/>
<evidence type="ECO:0000313" key="10">
    <source>
        <dbReference type="EMBL" id="OJJ46793.1"/>
    </source>
</evidence>
<evidence type="ECO:0008006" key="12">
    <source>
        <dbReference type="Google" id="ProtNLM"/>
    </source>
</evidence>
<keyword evidence="5 9" id="KW-0560">Oxidoreductase</keyword>
<evidence type="ECO:0000256" key="4">
    <source>
        <dbReference type="ARBA" id="ARBA00022723"/>
    </source>
</evidence>
<dbReference type="GO" id="GO:0004497">
    <property type="term" value="F:monooxygenase activity"/>
    <property type="evidence" value="ECO:0007669"/>
    <property type="project" value="UniProtKB-KW"/>
</dbReference>